<evidence type="ECO:0000256" key="2">
    <source>
        <dbReference type="ARBA" id="ARBA00022692"/>
    </source>
</evidence>
<evidence type="ECO:0000313" key="7">
    <source>
        <dbReference type="Proteomes" id="UP001295684"/>
    </source>
</evidence>
<evidence type="ECO:0008006" key="8">
    <source>
        <dbReference type="Google" id="ProtNLM"/>
    </source>
</evidence>
<keyword evidence="3 5" id="KW-1133">Transmembrane helix</keyword>
<dbReference type="GO" id="GO:1905515">
    <property type="term" value="P:non-motile cilium assembly"/>
    <property type="evidence" value="ECO:0007669"/>
    <property type="project" value="TreeGrafter"/>
</dbReference>
<dbReference type="GO" id="GO:0016020">
    <property type="term" value="C:membrane"/>
    <property type="evidence" value="ECO:0007669"/>
    <property type="project" value="UniProtKB-SubCell"/>
</dbReference>
<gene>
    <name evidence="6" type="ORF">ECRASSUSDP1_LOCUS15428</name>
</gene>
<sequence>MRKPPFGMTKSSIKRRALLKTPNQSYVKFQNRGTPLARQITDEKFKQKFNIGQDFEQSAENFFTDKKPKRTGALDTDSIYNKKTYASTDMDVTANDFIESKRTKPIPTHLNIVIENPLSNNVYFQMVIFYNFFYSFLHAFLLFIILFYKLWVFDANEYREYISTALAILYLPLELTSLYFGYRGNINETFPELIAFMVFTIFFRFPMQLGIFFLRWRGDRVLNSLFPMEYSLFYVIIVFLFLEFVFGIWTIKKVISSRTATFYLRNAKTVDSRYCKSFKAKDRQIRSSREIAIGLSKLKDNTAFENQWLKEPEWYRKTEHSFDHTDVSD</sequence>
<dbReference type="AlphaFoldDB" id="A0AAD2CYL7"/>
<reference evidence="6" key="1">
    <citation type="submission" date="2023-07" db="EMBL/GenBank/DDBJ databases">
        <authorList>
            <consortium name="AG Swart"/>
            <person name="Singh M."/>
            <person name="Singh A."/>
            <person name="Seah K."/>
            <person name="Emmerich C."/>
        </authorList>
    </citation>
    <scope>NUCLEOTIDE SEQUENCE</scope>
    <source>
        <strain evidence="6">DP1</strain>
    </source>
</reference>
<keyword evidence="7" id="KW-1185">Reference proteome</keyword>
<name>A0AAD2CYL7_EUPCR</name>
<feature type="transmembrane region" description="Helical" evidence="5">
    <location>
        <begin position="161"/>
        <end position="181"/>
    </location>
</feature>
<evidence type="ECO:0000256" key="3">
    <source>
        <dbReference type="ARBA" id="ARBA00022989"/>
    </source>
</evidence>
<dbReference type="Proteomes" id="UP001295684">
    <property type="component" value="Unassembled WGS sequence"/>
</dbReference>
<comment type="caution">
    <text evidence="6">The sequence shown here is derived from an EMBL/GenBank/DDBJ whole genome shotgun (WGS) entry which is preliminary data.</text>
</comment>
<evidence type="ECO:0000256" key="4">
    <source>
        <dbReference type="ARBA" id="ARBA00023136"/>
    </source>
</evidence>
<keyword evidence="2 5" id="KW-0812">Transmembrane</keyword>
<dbReference type="GO" id="GO:0035869">
    <property type="term" value="C:ciliary transition zone"/>
    <property type="evidence" value="ECO:0007669"/>
    <property type="project" value="TreeGrafter"/>
</dbReference>
<organism evidence="6 7">
    <name type="scientific">Euplotes crassus</name>
    <dbReference type="NCBI Taxonomy" id="5936"/>
    <lineage>
        <taxon>Eukaryota</taxon>
        <taxon>Sar</taxon>
        <taxon>Alveolata</taxon>
        <taxon>Ciliophora</taxon>
        <taxon>Intramacronucleata</taxon>
        <taxon>Spirotrichea</taxon>
        <taxon>Hypotrichia</taxon>
        <taxon>Euplotida</taxon>
        <taxon>Euplotidae</taxon>
        <taxon>Moneuplotes</taxon>
    </lineage>
</organism>
<proteinExistence type="predicted"/>
<keyword evidence="4 5" id="KW-0472">Membrane</keyword>
<feature type="transmembrane region" description="Helical" evidence="5">
    <location>
        <begin position="193"/>
        <end position="212"/>
    </location>
</feature>
<feature type="transmembrane region" description="Helical" evidence="5">
    <location>
        <begin position="128"/>
        <end position="149"/>
    </location>
</feature>
<evidence type="ECO:0000256" key="1">
    <source>
        <dbReference type="ARBA" id="ARBA00004141"/>
    </source>
</evidence>
<evidence type="ECO:0000313" key="6">
    <source>
        <dbReference type="EMBL" id="CAI2374077.1"/>
    </source>
</evidence>
<dbReference type="PANTHER" id="PTHR13531:SF6">
    <property type="entry name" value="TMEM (HUMAN TRANSMEMBRANE PROTEIN) HOMOLOG"/>
    <property type="match status" value="1"/>
</dbReference>
<evidence type="ECO:0000256" key="5">
    <source>
        <dbReference type="SAM" id="Phobius"/>
    </source>
</evidence>
<feature type="transmembrane region" description="Helical" evidence="5">
    <location>
        <begin position="232"/>
        <end position="251"/>
    </location>
</feature>
<accession>A0AAD2CYL7</accession>
<comment type="subcellular location">
    <subcellularLocation>
        <location evidence="1">Membrane</location>
        <topology evidence="1">Multi-pass membrane protein</topology>
    </subcellularLocation>
</comment>
<dbReference type="PANTHER" id="PTHR13531">
    <property type="entry name" value="GEO07735P1-RELATED-RELATED"/>
    <property type="match status" value="1"/>
</dbReference>
<protein>
    <recommendedName>
        <fullName evidence="8">Transmembrane protein</fullName>
    </recommendedName>
</protein>
<dbReference type="InterPro" id="IPR019184">
    <property type="entry name" value="Uncharacterised_TM-17"/>
</dbReference>
<dbReference type="EMBL" id="CAMPGE010015455">
    <property type="protein sequence ID" value="CAI2374077.1"/>
    <property type="molecule type" value="Genomic_DNA"/>
</dbReference>
<dbReference type="Pfam" id="PF09799">
    <property type="entry name" value="Transmemb_17"/>
    <property type="match status" value="1"/>
</dbReference>